<keyword evidence="3" id="KW-0238">DNA-binding</keyword>
<evidence type="ECO:0000256" key="6">
    <source>
        <dbReference type="SAM" id="Coils"/>
    </source>
</evidence>
<feature type="compositionally biased region" description="Basic and acidic residues" evidence="7">
    <location>
        <begin position="403"/>
        <end position="415"/>
    </location>
</feature>
<dbReference type="InterPro" id="IPR001471">
    <property type="entry name" value="AP2/ERF_dom"/>
</dbReference>
<evidence type="ECO:0000313" key="9">
    <source>
        <dbReference type="EMBL" id="KAK3258793.1"/>
    </source>
</evidence>
<dbReference type="GO" id="GO:0005634">
    <property type="term" value="C:nucleus"/>
    <property type="evidence" value="ECO:0007669"/>
    <property type="project" value="UniProtKB-SubCell"/>
</dbReference>
<dbReference type="EMBL" id="LGRX02019261">
    <property type="protein sequence ID" value="KAK3258793.1"/>
    <property type="molecule type" value="Genomic_DNA"/>
</dbReference>
<feature type="domain" description="AP2/ERF" evidence="8">
    <location>
        <begin position="1"/>
        <end position="63"/>
    </location>
</feature>
<sequence length="508" mass="54998">MNGIAMAATSQLNMSAARLWLAKICIKGKVVSLGSFPTAVSAARVYDQKTREIRGPRALTNFATDEQAEEAERAANALEAQRISAAKAKGQVKYCPNCGAQMLSRTKVCQQCRHLTQAPGEFRGVKPKRRQNELVWQAFLWHHKRNEYLGTFLTPEEAAMSYDARAKEVFGTDCSTNFPTEEMARQAVGQANARLIAHGVQIKPVVKKRSSRVGKQPVDKEPEEAEKSKPGRPFRALRCNGCRTCRNRKLRKPCQVYGPTFGNHNGTLPNAVDLPAGKMQQADEVPIALLTAEAHEQSAEDAEEEDEDEDEYGEEADWEQEAEEAAASGSKSSGEAEEGGILERPRVDPEVGEVAPGRDQPAGGDQSMSITCPPLLPPPTAEEQAQPEVPTTAGAQPAAEVAAVKDSEERRDSTQTEKNSTVEAGTSDETVLGTTAARAWPASGAPRSSASQAGGPDGVLLWGWPRAINKDDGENTSRTKKTYRAPALDFMDWVLGSKDGKSDKTLAK</sequence>
<evidence type="ECO:0000256" key="4">
    <source>
        <dbReference type="ARBA" id="ARBA00023163"/>
    </source>
</evidence>
<dbReference type="SUPFAM" id="SSF54171">
    <property type="entry name" value="DNA-binding domain"/>
    <property type="match status" value="2"/>
</dbReference>
<evidence type="ECO:0000256" key="5">
    <source>
        <dbReference type="ARBA" id="ARBA00023242"/>
    </source>
</evidence>
<feature type="compositionally biased region" description="Low complexity" evidence="7">
    <location>
        <begin position="381"/>
        <end position="402"/>
    </location>
</feature>
<dbReference type="PROSITE" id="PS51032">
    <property type="entry name" value="AP2_ERF"/>
    <property type="match status" value="2"/>
</dbReference>
<dbReference type="GO" id="GO:0003677">
    <property type="term" value="F:DNA binding"/>
    <property type="evidence" value="ECO:0007669"/>
    <property type="project" value="UniProtKB-KW"/>
</dbReference>
<keyword evidence="4" id="KW-0804">Transcription</keyword>
<dbReference type="Proteomes" id="UP001190700">
    <property type="component" value="Unassembled WGS sequence"/>
</dbReference>
<keyword evidence="10" id="KW-1185">Reference proteome</keyword>
<gene>
    <name evidence="9" type="ORF">CYMTET_32178</name>
</gene>
<evidence type="ECO:0000313" key="10">
    <source>
        <dbReference type="Proteomes" id="UP001190700"/>
    </source>
</evidence>
<keyword evidence="2" id="KW-0805">Transcription regulation</keyword>
<evidence type="ECO:0000256" key="2">
    <source>
        <dbReference type="ARBA" id="ARBA00023015"/>
    </source>
</evidence>
<proteinExistence type="predicted"/>
<accession>A0AAE0FG69</accession>
<evidence type="ECO:0000256" key="7">
    <source>
        <dbReference type="SAM" id="MobiDB-lite"/>
    </source>
</evidence>
<protein>
    <recommendedName>
        <fullName evidence="8">AP2/ERF domain-containing protein</fullName>
    </recommendedName>
</protein>
<feature type="compositionally biased region" description="Polar residues" evidence="7">
    <location>
        <begin position="416"/>
        <end position="433"/>
    </location>
</feature>
<feature type="compositionally biased region" description="Basic and acidic residues" evidence="7">
    <location>
        <begin position="217"/>
        <end position="229"/>
    </location>
</feature>
<dbReference type="SMART" id="SM00380">
    <property type="entry name" value="AP2"/>
    <property type="match status" value="2"/>
</dbReference>
<dbReference type="Gene3D" id="3.30.730.10">
    <property type="entry name" value="AP2/ERF domain"/>
    <property type="match status" value="2"/>
</dbReference>
<reference evidence="9 10" key="1">
    <citation type="journal article" date="2015" name="Genome Biol. Evol.">
        <title>Comparative Genomics of a Bacterivorous Green Alga Reveals Evolutionary Causalities and Consequences of Phago-Mixotrophic Mode of Nutrition.</title>
        <authorList>
            <person name="Burns J.A."/>
            <person name="Paasch A."/>
            <person name="Narechania A."/>
            <person name="Kim E."/>
        </authorList>
    </citation>
    <scope>NUCLEOTIDE SEQUENCE [LARGE SCALE GENOMIC DNA]</scope>
    <source>
        <strain evidence="9 10">PLY_AMNH</strain>
    </source>
</reference>
<feature type="domain" description="AP2/ERF" evidence="8">
    <location>
        <begin position="121"/>
        <end position="179"/>
    </location>
</feature>
<feature type="coiled-coil region" evidence="6">
    <location>
        <begin position="61"/>
        <end position="88"/>
    </location>
</feature>
<organism evidence="9 10">
    <name type="scientific">Cymbomonas tetramitiformis</name>
    <dbReference type="NCBI Taxonomy" id="36881"/>
    <lineage>
        <taxon>Eukaryota</taxon>
        <taxon>Viridiplantae</taxon>
        <taxon>Chlorophyta</taxon>
        <taxon>Pyramimonadophyceae</taxon>
        <taxon>Pyramimonadales</taxon>
        <taxon>Pyramimonadaceae</taxon>
        <taxon>Cymbomonas</taxon>
    </lineage>
</organism>
<dbReference type="InterPro" id="IPR036955">
    <property type="entry name" value="AP2/ERF_dom_sf"/>
</dbReference>
<dbReference type="InterPro" id="IPR016177">
    <property type="entry name" value="DNA-bd_dom_sf"/>
</dbReference>
<comment type="subcellular location">
    <subcellularLocation>
        <location evidence="1">Nucleus</location>
    </subcellularLocation>
</comment>
<feature type="region of interest" description="Disordered" evidence="7">
    <location>
        <begin position="206"/>
        <end position="233"/>
    </location>
</feature>
<dbReference type="AlphaFoldDB" id="A0AAE0FG69"/>
<name>A0AAE0FG69_9CHLO</name>
<keyword evidence="6" id="KW-0175">Coiled coil</keyword>
<evidence type="ECO:0000256" key="1">
    <source>
        <dbReference type="ARBA" id="ARBA00004123"/>
    </source>
</evidence>
<comment type="caution">
    <text evidence="9">The sequence shown here is derived from an EMBL/GenBank/DDBJ whole genome shotgun (WGS) entry which is preliminary data.</text>
</comment>
<dbReference type="PANTHER" id="PTHR31677:SF196">
    <property type="entry name" value="ETHYLENE-RESPONSIVE TRANSCRIPTION FACTOR ERF109"/>
    <property type="match status" value="1"/>
</dbReference>
<dbReference type="GO" id="GO:0003700">
    <property type="term" value="F:DNA-binding transcription factor activity"/>
    <property type="evidence" value="ECO:0007669"/>
    <property type="project" value="InterPro"/>
</dbReference>
<evidence type="ECO:0000256" key="3">
    <source>
        <dbReference type="ARBA" id="ARBA00023125"/>
    </source>
</evidence>
<feature type="compositionally biased region" description="Acidic residues" evidence="7">
    <location>
        <begin position="299"/>
        <end position="324"/>
    </location>
</feature>
<feature type="region of interest" description="Disordered" evidence="7">
    <location>
        <begin position="294"/>
        <end position="462"/>
    </location>
</feature>
<dbReference type="PANTHER" id="PTHR31677">
    <property type="entry name" value="AP2 DOMAIN CLASS TRANSCRIPTION FACTOR"/>
    <property type="match status" value="1"/>
</dbReference>
<evidence type="ECO:0000259" key="8">
    <source>
        <dbReference type="PROSITE" id="PS51032"/>
    </source>
</evidence>
<keyword evidence="5" id="KW-0539">Nucleus</keyword>